<gene>
    <name evidence="6" type="ORF">LPB140_00375</name>
</gene>
<dbReference type="Proteomes" id="UP000242561">
    <property type="component" value="Chromosome"/>
</dbReference>
<feature type="signal peptide" evidence="4">
    <location>
        <begin position="1"/>
        <end position="30"/>
    </location>
</feature>
<protein>
    <recommendedName>
        <fullName evidence="5">CHAT domain-containing protein</fullName>
    </recommendedName>
</protein>
<name>A0A1L3J8U0_9SPHN</name>
<dbReference type="KEGG" id="sphl:LPB140_00375"/>
<dbReference type="SUPFAM" id="SSF48452">
    <property type="entry name" value="TPR-like"/>
    <property type="match status" value="3"/>
</dbReference>
<keyword evidence="1" id="KW-0677">Repeat</keyword>
<feature type="repeat" description="TPR" evidence="3">
    <location>
        <begin position="268"/>
        <end position="301"/>
    </location>
</feature>
<dbReference type="EMBL" id="CP018154">
    <property type="protein sequence ID" value="APG61556.1"/>
    <property type="molecule type" value="Genomic_DNA"/>
</dbReference>
<dbReference type="Gene3D" id="1.25.40.10">
    <property type="entry name" value="Tetratricopeptide repeat domain"/>
    <property type="match status" value="2"/>
</dbReference>
<keyword evidence="7" id="KW-1185">Reference proteome</keyword>
<dbReference type="STRING" id="1913578.LPB140_00375"/>
<evidence type="ECO:0000256" key="4">
    <source>
        <dbReference type="SAM" id="SignalP"/>
    </source>
</evidence>
<dbReference type="InterPro" id="IPR019734">
    <property type="entry name" value="TPR_rpt"/>
</dbReference>
<dbReference type="InterPro" id="IPR024983">
    <property type="entry name" value="CHAT_dom"/>
</dbReference>
<dbReference type="InterPro" id="IPR011990">
    <property type="entry name" value="TPR-like_helical_dom_sf"/>
</dbReference>
<dbReference type="PANTHER" id="PTHR45641">
    <property type="entry name" value="TETRATRICOPEPTIDE REPEAT PROTEIN (AFU_ORTHOLOGUE AFUA_6G03870)"/>
    <property type="match status" value="1"/>
</dbReference>
<dbReference type="PROSITE" id="PS50005">
    <property type="entry name" value="TPR"/>
    <property type="match status" value="2"/>
</dbReference>
<reference evidence="6 7" key="1">
    <citation type="submission" date="2016-11" db="EMBL/GenBank/DDBJ databases">
        <title>Sphingorhabdus sp. LPB0140, isolated from marine environment.</title>
        <authorList>
            <person name="Kim E."/>
            <person name="Yi H."/>
        </authorList>
    </citation>
    <scope>NUCLEOTIDE SEQUENCE [LARGE SCALE GENOMIC DNA]</scope>
    <source>
        <strain evidence="6 7">LPB0140</strain>
    </source>
</reference>
<evidence type="ECO:0000256" key="1">
    <source>
        <dbReference type="ARBA" id="ARBA00022737"/>
    </source>
</evidence>
<sequence>MGRYQHGLLSTLSPLALMIFAASMPQLAHAFAPHDNEPANNAQIKDNVSLTDTTTVEKLTALYADMTPDQDPAAYRALVEPALEEAQRIFPENHPEVAQRKVDLAMAYAAAGDLERAGKDVDPLHKILEQYRDNPKYRQAFRNALSLKSYVLNFQSKHDEALAININLVADYKNDPNMSKSRDYAVSLNNLAASYFEQGDLEKALDYNKQATEMARTLDKVPSDIAIWLANRVAYLYTAGRTDDAIVAAQNGVATGEASIGGDNPVMANLYANLGSIYYRQGRPRDSFPMIRRAYELVEKSAGKPTQNSAAMRVIYAQALSEAGRYGDAISFLDNAIPIIDMAIGEKSDRALVARDTFANALAKMGQVERALLLAQSLVETRDASLPMGHRDRVNSRDLLAKIAFQAGDYDLALQAAGQAVSMRGQMLPTQHPDALLSRAMLLKVQAQLPGADKENITDEAQKLLDEFIVASNIDLQSAQAKRLRPGFAWLAEIFYNLGQADDAFIAQQWAARSSVDDILAAAAAERSMDNAAAKTLFEQRRDLLNERSAILAKLEGNLRKPDPAFDMGALDRQLEDNRVKIDALHHDMGAQQIAALQFTAQTLNAMQAKLGPQNLALIYSRIDNGWLLTAANNDAHRQILISNDAEIEGLITNVRAGLQSDASAYDAAAATKLYAILFPKEMQDLTKGRTALLISANGKLGALPFSALMMENGLQKGVSHHSNYLIDKFAIMRFSGAPRGTDNGYGQENVQDKDLGDFWAVGGVSGKISGDNMAVRSAENIRTLFDLPQLTNAAAELRQLADAIGPKISTLFIGQDATEANIRSAEIKQGAILAFATHGLVSGELDGLNEPALLLTPQGGDDGLLLSSEIGKMSLPASWVILSACNTAAPSGMDAPQLSGLAQSFFQAGAQQVMASHWRVRDDMARRLSVATMRNAAKGMDSAQALQHAISQVRQGKDGEKAEQHPFLWAAFEIIGQ</sequence>
<dbReference type="SMART" id="SM00028">
    <property type="entry name" value="TPR"/>
    <property type="match status" value="3"/>
</dbReference>
<proteinExistence type="predicted"/>
<evidence type="ECO:0000256" key="3">
    <source>
        <dbReference type="PROSITE-ProRule" id="PRU00339"/>
    </source>
</evidence>
<feature type="repeat" description="TPR" evidence="3">
    <location>
        <begin position="185"/>
        <end position="218"/>
    </location>
</feature>
<feature type="domain" description="CHAT" evidence="5">
    <location>
        <begin position="670"/>
        <end position="978"/>
    </location>
</feature>
<accession>A0A1L3J8U0</accession>
<evidence type="ECO:0000259" key="5">
    <source>
        <dbReference type="Pfam" id="PF12770"/>
    </source>
</evidence>
<evidence type="ECO:0000313" key="7">
    <source>
        <dbReference type="Proteomes" id="UP000242561"/>
    </source>
</evidence>
<keyword evidence="4" id="KW-0732">Signal</keyword>
<dbReference type="Pfam" id="PF12770">
    <property type="entry name" value="CHAT"/>
    <property type="match status" value="1"/>
</dbReference>
<evidence type="ECO:0000256" key="2">
    <source>
        <dbReference type="ARBA" id="ARBA00022803"/>
    </source>
</evidence>
<dbReference type="PANTHER" id="PTHR45641:SF19">
    <property type="entry name" value="NEPHROCYSTIN-3"/>
    <property type="match status" value="1"/>
</dbReference>
<dbReference type="RefSeq" id="WP_072558202.1">
    <property type="nucleotide sequence ID" value="NZ_CP018154.1"/>
</dbReference>
<evidence type="ECO:0000313" key="6">
    <source>
        <dbReference type="EMBL" id="APG61556.1"/>
    </source>
</evidence>
<feature type="chain" id="PRO_5012679201" description="CHAT domain-containing protein" evidence="4">
    <location>
        <begin position="31"/>
        <end position="978"/>
    </location>
</feature>
<dbReference type="AlphaFoldDB" id="A0A1L3J8U0"/>
<organism evidence="6 7">
    <name type="scientific">Sphingorhabdus lutea</name>
    <dbReference type="NCBI Taxonomy" id="1913578"/>
    <lineage>
        <taxon>Bacteria</taxon>
        <taxon>Pseudomonadati</taxon>
        <taxon>Pseudomonadota</taxon>
        <taxon>Alphaproteobacteria</taxon>
        <taxon>Sphingomonadales</taxon>
        <taxon>Sphingomonadaceae</taxon>
        <taxon>Sphingorhabdus</taxon>
    </lineage>
</organism>
<keyword evidence="2 3" id="KW-0802">TPR repeat</keyword>
<dbReference type="Pfam" id="PF13424">
    <property type="entry name" value="TPR_12"/>
    <property type="match status" value="2"/>
</dbReference>